<comment type="similarity">
    <text evidence="1">Belongs to the glycosyl hydrolase 5 (cellulase A) family.</text>
</comment>
<feature type="compositionally biased region" description="Polar residues" evidence="8">
    <location>
        <begin position="589"/>
        <end position="607"/>
    </location>
</feature>
<comment type="catalytic activity">
    <reaction evidence="6">
        <text>Successive hydrolysis of beta-D-glucose units from the non-reducing ends of (1-&gt;3)-beta-D-glucans, releasing alpha-glucose.</text>
        <dbReference type="EC" id="3.2.1.58"/>
    </reaction>
</comment>
<evidence type="ECO:0000256" key="1">
    <source>
        <dbReference type="ARBA" id="ARBA00005641"/>
    </source>
</evidence>
<dbReference type="EC" id="3.2.1.58" evidence="7"/>
<evidence type="ECO:0000256" key="5">
    <source>
        <dbReference type="ARBA" id="ARBA00023316"/>
    </source>
</evidence>
<keyword evidence="10" id="KW-1185">Reference proteome</keyword>
<evidence type="ECO:0000256" key="7">
    <source>
        <dbReference type="ARBA" id="ARBA00038929"/>
    </source>
</evidence>
<evidence type="ECO:0000256" key="8">
    <source>
        <dbReference type="SAM" id="MobiDB-lite"/>
    </source>
</evidence>
<evidence type="ECO:0000256" key="6">
    <source>
        <dbReference type="ARBA" id="ARBA00036824"/>
    </source>
</evidence>
<evidence type="ECO:0000256" key="4">
    <source>
        <dbReference type="ARBA" id="ARBA00023295"/>
    </source>
</evidence>
<evidence type="ECO:0000256" key="3">
    <source>
        <dbReference type="ARBA" id="ARBA00023180"/>
    </source>
</evidence>
<dbReference type="InterPro" id="IPR050386">
    <property type="entry name" value="Glycosyl_hydrolase_5"/>
</dbReference>
<dbReference type="PANTHER" id="PTHR31297">
    <property type="entry name" value="GLUCAN ENDO-1,6-BETA-GLUCOSIDASE B"/>
    <property type="match status" value="1"/>
</dbReference>
<dbReference type="EMBL" id="KN837170">
    <property type="protein sequence ID" value="KIJ37284.1"/>
    <property type="molecule type" value="Genomic_DNA"/>
</dbReference>
<reference evidence="9 10" key="1">
    <citation type="submission" date="2014-06" db="EMBL/GenBank/DDBJ databases">
        <title>Evolutionary Origins and Diversification of the Mycorrhizal Mutualists.</title>
        <authorList>
            <consortium name="DOE Joint Genome Institute"/>
            <consortium name="Mycorrhizal Genomics Consortium"/>
            <person name="Kohler A."/>
            <person name="Kuo A."/>
            <person name="Nagy L.G."/>
            <person name="Floudas D."/>
            <person name="Copeland A."/>
            <person name="Barry K.W."/>
            <person name="Cichocki N."/>
            <person name="Veneault-Fourrey C."/>
            <person name="LaButti K."/>
            <person name="Lindquist E.A."/>
            <person name="Lipzen A."/>
            <person name="Lundell T."/>
            <person name="Morin E."/>
            <person name="Murat C."/>
            <person name="Riley R."/>
            <person name="Ohm R."/>
            <person name="Sun H."/>
            <person name="Tunlid A."/>
            <person name="Henrissat B."/>
            <person name="Grigoriev I.V."/>
            <person name="Hibbett D.S."/>
            <person name="Martin F."/>
        </authorList>
    </citation>
    <scope>NUCLEOTIDE SEQUENCE [LARGE SCALE GENOMIC DNA]</scope>
    <source>
        <strain evidence="9 10">SS14</strain>
    </source>
</reference>
<evidence type="ECO:0000313" key="9">
    <source>
        <dbReference type="EMBL" id="KIJ37284.1"/>
    </source>
</evidence>
<sequence>MGGDGSTVVTENGTQFTYTNRFGGFWVQDPSNPYTYAAQPNSWTPPLNTSWRFGIDKIYGVNLGGLFVMEPFITPDIFQRYPTAVDEWTLSTAMRNDTANGGIAQLEAHYATFISEQDIAEIAGAGLNWIRVPLPFWAIETYPEEPFLAKTSWNYFLRILSWARKYGLRVCLDLHTIPGSQNGFDHSGRLSPINFLSGNMGLANAERTLYYLRVLTEFISQPEYRNLVPLFGIVNEALTGVIGTDVITSFYLRAYDVLRGVGGMGEGKGPVISIGDGFQALSSWKGFLNGSDRIAIEEHPYFSFGGPMLDPIAVLGPDGNPGGKWPKAACDNWGPSTNQSRTDFGITFAGEFAASPNDCGLFLHGANVNSTDPDCPIYDDWQNYNDTMKQGVMNFVLAQMDAFDDWFFWTWKIGASQFSGQIETPLWSYQLGLRNGWMPPDPRVAFGRCAVLSPPPPGAPPAWNGTYAPWQTGSAPRNTFSIAASSSASFPWPPATISNAQVPVSLLPTYTDTAAIITLPVTVTGTFATVVTPTSLSKAMPSPTVSMPDGWFDKGDTRGGAVPIQGCVYPDEYFGNFVGGVIPTAPCTGPSSPGQSVAGQGVGATQTPAPVVPPPAKRRVLRKGD</sequence>
<keyword evidence="4" id="KW-0326">Glycosidase</keyword>
<dbReference type="GO" id="GO:0005576">
    <property type="term" value="C:extracellular region"/>
    <property type="evidence" value="ECO:0007669"/>
    <property type="project" value="TreeGrafter"/>
</dbReference>
<organism evidence="9 10">
    <name type="scientific">Sphaerobolus stellatus (strain SS14)</name>
    <dbReference type="NCBI Taxonomy" id="990650"/>
    <lineage>
        <taxon>Eukaryota</taxon>
        <taxon>Fungi</taxon>
        <taxon>Dikarya</taxon>
        <taxon>Basidiomycota</taxon>
        <taxon>Agaricomycotina</taxon>
        <taxon>Agaricomycetes</taxon>
        <taxon>Phallomycetidae</taxon>
        <taxon>Geastrales</taxon>
        <taxon>Sphaerobolaceae</taxon>
        <taxon>Sphaerobolus</taxon>
    </lineage>
</organism>
<dbReference type="Proteomes" id="UP000054279">
    <property type="component" value="Unassembled WGS sequence"/>
</dbReference>
<gene>
    <name evidence="9" type="ORF">M422DRAFT_61024</name>
</gene>
<dbReference type="GO" id="GO:0004338">
    <property type="term" value="F:glucan exo-1,3-beta-glucosidase activity"/>
    <property type="evidence" value="ECO:0007669"/>
    <property type="project" value="UniProtKB-EC"/>
</dbReference>
<dbReference type="InterPro" id="IPR017853">
    <property type="entry name" value="GH"/>
</dbReference>
<evidence type="ECO:0000256" key="2">
    <source>
        <dbReference type="ARBA" id="ARBA00022801"/>
    </source>
</evidence>
<keyword evidence="3" id="KW-0325">Glycoprotein</keyword>
<feature type="region of interest" description="Disordered" evidence="8">
    <location>
        <begin position="589"/>
        <end position="625"/>
    </location>
</feature>
<dbReference type="AlphaFoldDB" id="A0A0C9UR84"/>
<dbReference type="GO" id="GO:0071555">
    <property type="term" value="P:cell wall organization"/>
    <property type="evidence" value="ECO:0007669"/>
    <property type="project" value="UniProtKB-KW"/>
</dbReference>
<evidence type="ECO:0000313" key="10">
    <source>
        <dbReference type="Proteomes" id="UP000054279"/>
    </source>
</evidence>
<name>A0A0C9UR84_SPHS4</name>
<keyword evidence="2 9" id="KW-0378">Hydrolase</keyword>
<keyword evidence="5" id="KW-0961">Cell wall biogenesis/degradation</keyword>
<protein>
    <recommendedName>
        <fullName evidence="7">glucan 1,3-beta-glucosidase</fullName>
        <ecNumber evidence="7">3.2.1.58</ecNumber>
    </recommendedName>
</protein>
<dbReference type="PANTHER" id="PTHR31297:SF34">
    <property type="entry name" value="GLUCAN 1,3-BETA-GLUCOSIDASE 2"/>
    <property type="match status" value="1"/>
</dbReference>
<dbReference type="Gene3D" id="3.20.20.80">
    <property type="entry name" value="Glycosidases"/>
    <property type="match status" value="1"/>
</dbReference>
<feature type="compositionally biased region" description="Basic residues" evidence="8">
    <location>
        <begin position="616"/>
        <end position="625"/>
    </location>
</feature>
<proteinExistence type="inferred from homology"/>
<dbReference type="GO" id="GO:0009251">
    <property type="term" value="P:glucan catabolic process"/>
    <property type="evidence" value="ECO:0007669"/>
    <property type="project" value="TreeGrafter"/>
</dbReference>
<accession>A0A0C9UR84</accession>
<dbReference type="HOGENOM" id="CLU_004624_6_1_1"/>
<dbReference type="OrthoDB" id="62120at2759"/>
<dbReference type="GO" id="GO:0009986">
    <property type="term" value="C:cell surface"/>
    <property type="evidence" value="ECO:0007669"/>
    <property type="project" value="TreeGrafter"/>
</dbReference>
<dbReference type="SUPFAM" id="SSF51445">
    <property type="entry name" value="(Trans)glycosidases"/>
    <property type="match status" value="1"/>
</dbReference>